<evidence type="ECO:0000256" key="3">
    <source>
        <dbReference type="ARBA" id="ARBA00012951"/>
    </source>
</evidence>
<dbReference type="SUPFAM" id="SSF81342">
    <property type="entry name" value="Transmembrane di-heme cytochromes"/>
    <property type="match status" value="1"/>
</dbReference>
<keyword evidence="7" id="KW-0349">Heme</keyword>
<dbReference type="InterPro" id="IPR036150">
    <property type="entry name" value="Cyt_b/b6_C_sf"/>
</dbReference>
<evidence type="ECO:0000313" key="22">
    <source>
        <dbReference type="Proteomes" id="UP001165124"/>
    </source>
</evidence>
<evidence type="ECO:0000256" key="12">
    <source>
        <dbReference type="ARBA" id="ARBA00022982"/>
    </source>
</evidence>
<dbReference type="Gene3D" id="1.20.810.10">
    <property type="entry name" value="Cytochrome Bc1 Complex, Chain C"/>
    <property type="match status" value="1"/>
</dbReference>
<evidence type="ECO:0000259" key="20">
    <source>
        <dbReference type="PROSITE" id="PS51002"/>
    </source>
</evidence>
<evidence type="ECO:0000256" key="19">
    <source>
        <dbReference type="SAM" id="Phobius"/>
    </source>
</evidence>
<evidence type="ECO:0000313" key="21">
    <source>
        <dbReference type="EMBL" id="GLW67539.1"/>
    </source>
</evidence>
<dbReference type="SUPFAM" id="SSF81648">
    <property type="entry name" value="a domain/subunit of cytochrome bc1 complex (Ubiquinol-cytochrome c reductase)"/>
    <property type="match status" value="1"/>
</dbReference>
<evidence type="ECO:0000256" key="6">
    <source>
        <dbReference type="ARBA" id="ARBA00022475"/>
    </source>
</evidence>
<feature type="domain" description="Cytochrome b/b6 N-terminal region profile" evidence="20">
    <location>
        <begin position="8"/>
        <end position="234"/>
    </location>
</feature>
<protein>
    <recommendedName>
        <fullName evidence="4">Cytochrome bc1 complex cytochrome b subunit</fullName>
        <ecNumber evidence="3">7.1.1.8</ecNumber>
    </recommendedName>
    <alternativeName>
        <fullName evidence="17">Cytochrome bc1 reductase complex subunit QcrB</fullName>
    </alternativeName>
</protein>
<dbReference type="Proteomes" id="UP001165124">
    <property type="component" value="Unassembled WGS sequence"/>
</dbReference>
<dbReference type="GO" id="GO:0022904">
    <property type="term" value="P:respiratory electron transport chain"/>
    <property type="evidence" value="ECO:0007669"/>
    <property type="project" value="InterPro"/>
</dbReference>
<feature type="transmembrane region" description="Helical" evidence="19">
    <location>
        <begin position="169"/>
        <end position="191"/>
    </location>
</feature>
<comment type="catalytic activity">
    <reaction evidence="16">
        <text>a quinol + 2 Fe(III)-[cytochrome c](out) = a quinone + 2 Fe(II)-[cytochrome c](out) + 2 H(+)(out)</text>
        <dbReference type="Rhea" id="RHEA:11484"/>
        <dbReference type="Rhea" id="RHEA-COMP:10350"/>
        <dbReference type="Rhea" id="RHEA-COMP:14399"/>
        <dbReference type="ChEBI" id="CHEBI:15378"/>
        <dbReference type="ChEBI" id="CHEBI:24646"/>
        <dbReference type="ChEBI" id="CHEBI:29033"/>
        <dbReference type="ChEBI" id="CHEBI:29034"/>
        <dbReference type="ChEBI" id="CHEBI:132124"/>
        <dbReference type="EC" id="7.1.1.8"/>
    </reaction>
</comment>
<keyword evidence="10" id="KW-0479">Metal-binding</keyword>
<evidence type="ECO:0000256" key="17">
    <source>
        <dbReference type="ARBA" id="ARBA00029568"/>
    </source>
</evidence>
<evidence type="ECO:0000256" key="1">
    <source>
        <dbReference type="ARBA" id="ARBA00001971"/>
    </source>
</evidence>
<dbReference type="PANTHER" id="PTHR19271">
    <property type="entry name" value="CYTOCHROME B"/>
    <property type="match status" value="1"/>
</dbReference>
<dbReference type="Pfam" id="PF13631">
    <property type="entry name" value="Cytochrom_B_N_2"/>
    <property type="match status" value="1"/>
</dbReference>
<feature type="region of interest" description="Disordered" evidence="18">
    <location>
        <begin position="514"/>
        <end position="543"/>
    </location>
</feature>
<evidence type="ECO:0000256" key="15">
    <source>
        <dbReference type="ARBA" id="ARBA00023136"/>
    </source>
</evidence>
<keyword evidence="14" id="KW-0408">Iron</keyword>
<evidence type="ECO:0000256" key="4">
    <source>
        <dbReference type="ARBA" id="ARBA00016116"/>
    </source>
</evidence>
<comment type="cofactor">
    <cofactor evidence="1">
        <name>heme</name>
        <dbReference type="ChEBI" id="CHEBI:30413"/>
    </cofactor>
</comment>
<evidence type="ECO:0000256" key="16">
    <source>
        <dbReference type="ARBA" id="ARBA00029351"/>
    </source>
</evidence>
<keyword evidence="12" id="KW-0249">Electron transport</keyword>
<keyword evidence="6" id="KW-1003">Cell membrane</keyword>
<sequence length="543" mass="59396">MEGKVLGAADAIDERFGSSSFFRRAMRKAFPDHWSFLLGEIALYSFFVLLLTGAFLTLFFKPSMAETVYDGAYEPLQGVRMSEAYASVLHISFEVRGGLLLRQIHHWAANIFLAAMMVHMLRIFFTGAFRKPRDVSWLLGVALLALSLAEGFAGYSLPDDLLSGTGLRIAHGMVMAIPVVGSYLAFFLFGGEFPGEDLMTRLYILHVLLIPGIMLALVPLHGIVLPWRVMHTHFPGRGRTERNQIGVPFFPVFVAKTTAFAMFVVGVTALLATFLQINPVWLYGPYQPSEISAGSQPDWYLGWLEGALRIMPSWEITAFGHTLTLSLIIPGLVVPGLLFTGLALYPFLERWATNDPRYHNLLDRPRDAATRTGIGAAGVTFFGLLWLAGGNDVIAKTFHVPLFATTWVFRFAVLAGPVLAFFITRHLCLGLQRRDQETLAHGVETGVIKRSPSGAMTEIHKPPSADQLPKLRARKTLPRIPAGSDGNGVPAPVARRAIGKVRVALNRAYVDGSLTNGDGDGHLKRGAMAKTPAAIEQGSGEDA</sequence>
<reference evidence="21" key="1">
    <citation type="submission" date="2023-02" db="EMBL/GenBank/DDBJ databases">
        <title>Actinomadura rubrobrunea NBRC 14622.</title>
        <authorList>
            <person name="Ichikawa N."/>
            <person name="Sato H."/>
            <person name="Tonouchi N."/>
        </authorList>
    </citation>
    <scope>NUCLEOTIDE SEQUENCE</scope>
    <source>
        <strain evidence="21">NBRC 14622</strain>
    </source>
</reference>
<accession>A0A9W6Q2S4</accession>
<proteinExistence type="predicted"/>
<dbReference type="PANTHER" id="PTHR19271:SF16">
    <property type="entry name" value="CYTOCHROME B"/>
    <property type="match status" value="1"/>
</dbReference>
<feature type="transmembrane region" description="Helical" evidence="19">
    <location>
        <begin position="368"/>
        <end position="387"/>
    </location>
</feature>
<evidence type="ECO:0000256" key="18">
    <source>
        <dbReference type="SAM" id="MobiDB-lite"/>
    </source>
</evidence>
<evidence type="ECO:0000256" key="13">
    <source>
        <dbReference type="ARBA" id="ARBA00022989"/>
    </source>
</evidence>
<dbReference type="InterPro" id="IPR027387">
    <property type="entry name" value="Cytb/b6-like_sf"/>
</dbReference>
<feature type="transmembrane region" description="Helical" evidence="19">
    <location>
        <begin position="407"/>
        <end position="424"/>
    </location>
</feature>
<keyword evidence="5" id="KW-0813">Transport</keyword>
<evidence type="ECO:0000256" key="14">
    <source>
        <dbReference type="ARBA" id="ARBA00023004"/>
    </source>
</evidence>
<comment type="subcellular location">
    <subcellularLocation>
        <location evidence="2">Cell membrane</location>
        <topology evidence="2">Multi-pass membrane protein</topology>
    </subcellularLocation>
</comment>
<keyword evidence="15 19" id="KW-0472">Membrane</keyword>
<feature type="transmembrane region" description="Helical" evidence="19">
    <location>
        <begin position="137"/>
        <end position="157"/>
    </location>
</feature>
<dbReference type="FunFam" id="1.20.810.10:FF:000007">
    <property type="entry name" value="Ubiquinol-cytochrome C reductase B subunit"/>
    <property type="match status" value="1"/>
</dbReference>
<dbReference type="EMBL" id="BSRZ01000026">
    <property type="protein sequence ID" value="GLW67539.1"/>
    <property type="molecule type" value="Genomic_DNA"/>
</dbReference>
<evidence type="ECO:0000256" key="9">
    <source>
        <dbReference type="ARBA" id="ARBA00022692"/>
    </source>
</evidence>
<feature type="transmembrane region" description="Helical" evidence="19">
    <location>
        <begin position="327"/>
        <end position="348"/>
    </location>
</feature>
<dbReference type="EC" id="7.1.1.8" evidence="3"/>
<keyword evidence="11" id="KW-1278">Translocase</keyword>
<dbReference type="AlphaFoldDB" id="A0A9W6Q2S4"/>
<feature type="transmembrane region" description="Helical" evidence="19">
    <location>
        <begin position="107"/>
        <end position="125"/>
    </location>
</feature>
<evidence type="ECO:0000256" key="10">
    <source>
        <dbReference type="ARBA" id="ARBA00022723"/>
    </source>
</evidence>
<evidence type="ECO:0000256" key="7">
    <source>
        <dbReference type="ARBA" id="ARBA00022617"/>
    </source>
</evidence>
<keyword evidence="9 19" id="KW-0812">Transmembrane</keyword>
<dbReference type="GO" id="GO:0046872">
    <property type="term" value="F:metal ion binding"/>
    <property type="evidence" value="ECO:0007669"/>
    <property type="project" value="UniProtKB-KW"/>
</dbReference>
<feature type="transmembrane region" description="Helical" evidence="19">
    <location>
        <begin position="248"/>
        <end position="275"/>
    </location>
</feature>
<comment type="caution">
    <text evidence="21">The sequence shown here is derived from an EMBL/GenBank/DDBJ whole genome shotgun (WGS) entry which is preliminary data.</text>
</comment>
<dbReference type="GO" id="GO:0005886">
    <property type="term" value="C:plasma membrane"/>
    <property type="evidence" value="ECO:0007669"/>
    <property type="project" value="UniProtKB-SubCell"/>
</dbReference>
<keyword evidence="13 19" id="KW-1133">Transmembrane helix</keyword>
<dbReference type="InterPro" id="IPR005797">
    <property type="entry name" value="Cyt_b/b6_N"/>
</dbReference>
<feature type="transmembrane region" description="Helical" evidence="19">
    <location>
        <begin position="203"/>
        <end position="227"/>
    </location>
</feature>
<evidence type="ECO:0000256" key="8">
    <source>
        <dbReference type="ARBA" id="ARBA00022660"/>
    </source>
</evidence>
<feature type="transmembrane region" description="Helical" evidence="19">
    <location>
        <begin position="41"/>
        <end position="60"/>
    </location>
</feature>
<organism evidence="21 22">
    <name type="scientific">Actinomadura rubrobrunea</name>
    <dbReference type="NCBI Taxonomy" id="115335"/>
    <lineage>
        <taxon>Bacteria</taxon>
        <taxon>Bacillati</taxon>
        <taxon>Actinomycetota</taxon>
        <taxon>Actinomycetes</taxon>
        <taxon>Streptosporangiales</taxon>
        <taxon>Thermomonosporaceae</taxon>
        <taxon>Actinomadura</taxon>
    </lineage>
</organism>
<keyword evidence="8" id="KW-0679">Respiratory chain</keyword>
<evidence type="ECO:0000256" key="5">
    <source>
        <dbReference type="ARBA" id="ARBA00022448"/>
    </source>
</evidence>
<dbReference type="GO" id="GO:0008121">
    <property type="term" value="F:quinol-cytochrome-c reductase activity"/>
    <property type="evidence" value="ECO:0007669"/>
    <property type="project" value="UniProtKB-EC"/>
</dbReference>
<gene>
    <name evidence="21" type="ORF">Arub01_57820</name>
</gene>
<dbReference type="GO" id="GO:0016491">
    <property type="term" value="F:oxidoreductase activity"/>
    <property type="evidence" value="ECO:0007669"/>
    <property type="project" value="InterPro"/>
</dbReference>
<keyword evidence="22" id="KW-1185">Reference proteome</keyword>
<evidence type="ECO:0000256" key="11">
    <source>
        <dbReference type="ARBA" id="ARBA00022967"/>
    </source>
</evidence>
<name>A0A9W6Q2S4_9ACTN</name>
<evidence type="ECO:0000256" key="2">
    <source>
        <dbReference type="ARBA" id="ARBA00004651"/>
    </source>
</evidence>
<dbReference type="InterPro" id="IPR016174">
    <property type="entry name" value="Di-haem_cyt_TM"/>
</dbReference>
<dbReference type="PROSITE" id="PS51002">
    <property type="entry name" value="CYTB_NTER"/>
    <property type="match status" value="1"/>
</dbReference>